<dbReference type="InterPro" id="IPR056411">
    <property type="entry name" value="CysS_C"/>
</dbReference>
<keyword evidence="5 13" id="KW-0436">Ligase</keyword>
<evidence type="ECO:0000256" key="1">
    <source>
        <dbReference type="ARBA" id="ARBA00004496"/>
    </source>
</evidence>
<dbReference type="SMART" id="SM00840">
    <property type="entry name" value="DALR_2"/>
    <property type="match status" value="1"/>
</dbReference>
<comment type="catalytic activity">
    <reaction evidence="12 13">
        <text>tRNA(Cys) + L-cysteine + ATP = L-cysteinyl-tRNA(Cys) + AMP + diphosphate</text>
        <dbReference type="Rhea" id="RHEA:17773"/>
        <dbReference type="Rhea" id="RHEA-COMP:9661"/>
        <dbReference type="Rhea" id="RHEA-COMP:9679"/>
        <dbReference type="ChEBI" id="CHEBI:30616"/>
        <dbReference type="ChEBI" id="CHEBI:33019"/>
        <dbReference type="ChEBI" id="CHEBI:35235"/>
        <dbReference type="ChEBI" id="CHEBI:78442"/>
        <dbReference type="ChEBI" id="CHEBI:78517"/>
        <dbReference type="ChEBI" id="CHEBI:456215"/>
        <dbReference type="EC" id="6.1.1.16"/>
    </reaction>
</comment>
<keyword evidence="9 13" id="KW-0067">ATP-binding</keyword>
<feature type="binding site" evidence="13">
    <location>
        <position position="283"/>
    </location>
    <ligand>
        <name>ATP</name>
        <dbReference type="ChEBI" id="CHEBI:30616"/>
    </ligand>
</feature>
<keyword evidence="8 13" id="KW-0862">Zinc</keyword>
<dbReference type="Gene3D" id="1.20.120.1910">
    <property type="entry name" value="Cysteine-tRNA ligase, C-terminal anti-codon recognition domain"/>
    <property type="match status" value="1"/>
</dbReference>
<evidence type="ECO:0000256" key="11">
    <source>
        <dbReference type="ARBA" id="ARBA00023146"/>
    </source>
</evidence>
<dbReference type="GO" id="GO:0005524">
    <property type="term" value="F:ATP binding"/>
    <property type="evidence" value="ECO:0007669"/>
    <property type="project" value="UniProtKB-UniRule"/>
</dbReference>
<reference evidence="14" key="1">
    <citation type="submission" date="2020-04" db="EMBL/GenBank/DDBJ databases">
        <title>Deep metagenomics examines the oral microbiome during advanced dental caries in children, revealing novel taxa and co-occurrences with host molecules.</title>
        <authorList>
            <person name="Baker J.L."/>
            <person name="Morton J.T."/>
            <person name="Dinis M."/>
            <person name="Alvarez R."/>
            <person name="Tran N.C."/>
            <person name="Knight R."/>
            <person name="Edlund A."/>
        </authorList>
    </citation>
    <scope>NUCLEOTIDE SEQUENCE</scope>
    <source>
        <strain evidence="14">JCVI_47_bin.3</strain>
    </source>
</reference>
<dbReference type="PANTHER" id="PTHR10890:SF30">
    <property type="entry name" value="CYSTEINE--TRNA LIGASE"/>
    <property type="match status" value="1"/>
</dbReference>
<keyword evidence="10 13" id="KW-0648">Protein biosynthesis</keyword>
<feature type="short sequence motif" description="'KMSKS' region" evidence="13">
    <location>
        <begin position="280"/>
        <end position="284"/>
    </location>
</feature>
<dbReference type="NCBIfam" id="TIGR00435">
    <property type="entry name" value="cysS"/>
    <property type="match status" value="1"/>
</dbReference>
<dbReference type="GO" id="GO:0008270">
    <property type="term" value="F:zinc ion binding"/>
    <property type="evidence" value="ECO:0007669"/>
    <property type="project" value="UniProtKB-UniRule"/>
</dbReference>
<dbReference type="FunFam" id="3.40.50.620:FF:000068">
    <property type="entry name" value="Cysteine--tRNA ligase"/>
    <property type="match status" value="1"/>
</dbReference>
<protein>
    <recommendedName>
        <fullName evidence="13">Cysteine--tRNA ligase</fullName>
        <ecNumber evidence="13">6.1.1.16</ecNumber>
    </recommendedName>
    <alternativeName>
        <fullName evidence="13">Cysteinyl-tRNA synthetase</fullName>
        <shortName evidence="13">CysRS</shortName>
    </alternativeName>
</protein>
<dbReference type="SUPFAM" id="SSF52374">
    <property type="entry name" value="Nucleotidylyl transferase"/>
    <property type="match status" value="1"/>
</dbReference>
<dbReference type="SUPFAM" id="SSF47323">
    <property type="entry name" value="Anticodon-binding domain of a subclass of class I aminoacyl-tRNA synthetases"/>
    <property type="match status" value="1"/>
</dbReference>
<evidence type="ECO:0000256" key="12">
    <source>
        <dbReference type="ARBA" id="ARBA00047398"/>
    </source>
</evidence>
<comment type="cofactor">
    <cofactor evidence="13">
        <name>Zn(2+)</name>
        <dbReference type="ChEBI" id="CHEBI:29105"/>
    </cofactor>
    <text evidence="13">Binds 1 zinc ion per subunit.</text>
</comment>
<dbReference type="Pfam" id="PF09190">
    <property type="entry name" value="DALR_2"/>
    <property type="match status" value="1"/>
</dbReference>
<dbReference type="Proteomes" id="UP000785653">
    <property type="component" value="Unassembled WGS sequence"/>
</dbReference>
<evidence type="ECO:0000256" key="13">
    <source>
        <dbReference type="HAMAP-Rule" id="MF_00041"/>
    </source>
</evidence>
<dbReference type="GO" id="GO:0006423">
    <property type="term" value="P:cysteinyl-tRNA aminoacylation"/>
    <property type="evidence" value="ECO:0007669"/>
    <property type="project" value="UniProtKB-UniRule"/>
</dbReference>
<dbReference type="InterPro" id="IPR024909">
    <property type="entry name" value="Cys-tRNA/MSH_ligase"/>
</dbReference>
<evidence type="ECO:0000313" key="15">
    <source>
        <dbReference type="Proteomes" id="UP000785653"/>
    </source>
</evidence>
<evidence type="ECO:0000256" key="5">
    <source>
        <dbReference type="ARBA" id="ARBA00022598"/>
    </source>
</evidence>
<dbReference type="AlphaFoldDB" id="A0A8F7XW81"/>
<dbReference type="Gene3D" id="3.40.50.620">
    <property type="entry name" value="HUPs"/>
    <property type="match status" value="1"/>
</dbReference>
<feature type="binding site" evidence="13">
    <location>
        <position position="224"/>
    </location>
    <ligand>
        <name>Zn(2+)</name>
        <dbReference type="ChEBI" id="CHEBI:29105"/>
    </ligand>
</feature>
<proteinExistence type="inferred from homology"/>
<evidence type="ECO:0000256" key="9">
    <source>
        <dbReference type="ARBA" id="ARBA00022840"/>
    </source>
</evidence>
<dbReference type="InterPro" id="IPR009080">
    <property type="entry name" value="tRNAsynth_Ia_anticodon-bd"/>
</dbReference>
<evidence type="ECO:0000256" key="6">
    <source>
        <dbReference type="ARBA" id="ARBA00022723"/>
    </source>
</evidence>
<feature type="binding site" evidence="13">
    <location>
        <position position="249"/>
    </location>
    <ligand>
        <name>Zn(2+)</name>
        <dbReference type="ChEBI" id="CHEBI:29105"/>
    </ligand>
</feature>
<dbReference type="EMBL" id="JABZXS010000028">
    <property type="protein sequence ID" value="MBF1673234.1"/>
    <property type="molecule type" value="Genomic_DNA"/>
</dbReference>
<accession>A0A8F7XW81</accession>
<dbReference type="GO" id="GO:0004817">
    <property type="term" value="F:cysteine-tRNA ligase activity"/>
    <property type="evidence" value="ECO:0007669"/>
    <property type="project" value="UniProtKB-UniRule"/>
</dbReference>
<feature type="short sequence motif" description="'HIGH' region" evidence="13">
    <location>
        <begin position="31"/>
        <end position="41"/>
    </location>
</feature>
<feature type="binding site" evidence="13">
    <location>
        <position position="253"/>
    </location>
    <ligand>
        <name>Zn(2+)</name>
        <dbReference type="ChEBI" id="CHEBI:29105"/>
    </ligand>
</feature>
<dbReference type="GO" id="GO:0005829">
    <property type="term" value="C:cytosol"/>
    <property type="evidence" value="ECO:0007669"/>
    <property type="project" value="TreeGrafter"/>
</dbReference>
<dbReference type="RefSeq" id="WP_044146129.1">
    <property type="nucleotide sequence ID" value="NZ_CAJZGU010000044.1"/>
</dbReference>
<keyword evidence="7 13" id="KW-0547">Nucleotide-binding</keyword>
<keyword evidence="4 13" id="KW-0963">Cytoplasm</keyword>
<comment type="subunit">
    <text evidence="3 13">Monomer.</text>
</comment>
<dbReference type="InterPro" id="IPR032678">
    <property type="entry name" value="tRNA-synt_1_cat_dom"/>
</dbReference>
<dbReference type="CDD" id="cd00672">
    <property type="entry name" value="CysRS_core"/>
    <property type="match status" value="1"/>
</dbReference>
<evidence type="ECO:0000256" key="2">
    <source>
        <dbReference type="ARBA" id="ARBA00005594"/>
    </source>
</evidence>
<gene>
    <name evidence="13" type="primary">cysS</name>
    <name evidence="14" type="ORF">HXO65_03385</name>
</gene>
<keyword evidence="11 13" id="KW-0030">Aminoacyl-tRNA synthetase</keyword>
<dbReference type="InterPro" id="IPR015273">
    <property type="entry name" value="Cys-tRNA-synt_Ia_DALR"/>
</dbReference>
<feature type="binding site" evidence="13">
    <location>
        <position position="29"/>
    </location>
    <ligand>
        <name>Zn(2+)</name>
        <dbReference type="ChEBI" id="CHEBI:29105"/>
    </ligand>
</feature>
<dbReference type="PRINTS" id="PR00983">
    <property type="entry name" value="TRNASYNTHCYS"/>
</dbReference>
<organism evidence="14 15">
    <name type="scientific">Rothia mucilaginosa</name>
    <dbReference type="NCBI Taxonomy" id="43675"/>
    <lineage>
        <taxon>Bacteria</taxon>
        <taxon>Bacillati</taxon>
        <taxon>Actinomycetota</taxon>
        <taxon>Actinomycetes</taxon>
        <taxon>Micrococcales</taxon>
        <taxon>Micrococcaceae</taxon>
        <taxon>Rothia</taxon>
    </lineage>
</organism>
<evidence type="ECO:0000256" key="7">
    <source>
        <dbReference type="ARBA" id="ARBA00022741"/>
    </source>
</evidence>
<name>A0A8F7XW81_9MICC</name>
<dbReference type="Pfam" id="PF23493">
    <property type="entry name" value="CysS_C"/>
    <property type="match status" value="1"/>
</dbReference>
<evidence type="ECO:0000256" key="10">
    <source>
        <dbReference type="ARBA" id="ARBA00022917"/>
    </source>
</evidence>
<dbReference type="HAMAP" id="MF_00041">
    <property type="entry name" value="Cys_tRNA_synth"/>
    <property type="match status" value="1"/>
</dbReference>
<dbReference type="InterPro" id="IPR015803">
    <property type="entry name" value="Cys-tRNA-ligase"/>
</dbReference>
<dbReference type="PANTHER" id="PTHR10890">
    <property type="entry name" value="CYSTEINYL-TRNA SYNTHETASE"/>
    <property type="match status" value="1"/>
</dbReference>
<comment type="caution">
    <text evidence="14">The sequence shown here is derived from an EMBL/GenBank/DDBJ whole genome shotgun (WGS) entry which is preliminary data.</text>
</comment>
<comment type="similarity">
    <text evidence="2 13">Belongs to the class-I aminoacyl-tRNA synthetase family.</text>
</comment>
<evidence type="ECO:0000256" key="8">
    <source>
        <dbReference type="ARBA" id="ARBA00022833"/>
    </source>
</evidence>
<comment type="subcellular location">
    <subcellularLocation>
        <location evidence="1 13">Cytoplasm</location>
    </subcellularLocation>
</comment>
<keyword evidence="6 13" id="KW-0479">Metal-binding</keyword>
<sequence>MTMRFYDSASATIREFEPVVPGEARIYYCGATVQGEPHLGHIRSALVFDQLSRWMRYRGLKVTTVRNVTDIDDKILAKSADSMEPGFEGEFPNEQWWALAYRFEKVFAQAYAALGIDPPTYEPRATGHIPEMFALIQRLIDRGHAYPALDDSGDVYFDVRSWDKYGALTNQSVEDMQDSADADPRGKRDPRDFALWKGYKEGEPLTASWESPWGRGRPGWHLECSAMAGKYLGSRFDIHGGGLDLRFPHHENELAQSTAAGDDFANFWMHNGMVTYEGEKMSKSIGNTISPAQMLQMARPLVVRYYLGSAHYRSILDYRPSSLQEAATAIERVEAFLAATQDVLKPGREVPEAFAEAMDDDVNIPRALAVLHEQTRAGNAALAAGEDASEAANAVMAMAEVLGLAQLMSFNAEGTSGAEHEALDALIQAVLAERADARAQKDWAKADAMRDLLASAGVQVKDGANGSSWSVG</sequence>
<evidence type="ECO:0000256" key="4">
    <source>
        <dbReference type="ARBA" id="ARBA00022490"/>
    </source>
</evidence>
<dbReference type="InterPro" id="IPR014729">
    <property type="entry name" value="Rossmann-like_a/b/a_fold"/>
</dbReference>
<dbReference type="EC" id="6.1.1.16" evidence="13"/>
<evidence type="ECO:0000256" key="3">
    <source>
        <dbReference type="ARBA" id="ARBA00011245"/>
    </source>
</evidence>
<dbReference type="Pfam" id="PF01406">
    <property type="entry name" value="tRNA-synt_1e"/>
    <property type="match status" value="1"/>
</dbReference>
<evidence type="ECO:0000313" key="14">
    <source>
        <dbReference type="EMBL" id="MBF1673234.1"/>
    </source>
</evidence>